<evidence type="ECO:0000313" key="2">
    <source>
        <dbReference type="EMBL" id="RHM08666.1"/>
    </source>
</evidence>
<keyword evidence="3" id="KW-1185">Reference proteome</keyword>
<organism evidence="2 3">
    <name type="scientific">Amedibacillus dolichus</name>
    <dbReference type="NCBI Taxonomy" id="31971"/>
    <lineage>
        <taxon>Bacteria</taxon>
        <taxon>Bacillati</taxon>
        <taxon>Bacillota</taxon>
        <taxon>Erysipelotrichia</taxon>
        <taxon>Erysipelotrichales</taxon>
        <taxon>Erysipelotrichaceae</taxon>
        <taxon>Amedibacillus</taxon>
    </lineage>
</organism>
<proteinExistence type="predicted"/>
<dbReference type="Proteomes" id="UP000284868">
    <property type="component" value="Unassembled WGS sequence"/>
</dbReference>
<dbReference type="OrthoDB" id="9775203at2"/>
<reference evidence="2 3" key="1">
    <citation type="submission" date="2018-08" db="EMBL/GenBank/DDBJ databases">
        <title>A genome reference for cultivated species of the human gut microbiota.</title>
        <authorList>
            <person name="Zou Y."/>
            <person name="Xue W."/>
            <person name="Luo G."/>
        </authorList>
    </citation>
    <scope>NUCLEOTIDE SEQUENCE [LARGE SCALE GENOMIC DNA]</scope>
    <source>
        <strain evidence="2 3">AF35-6BH</strain>
    </source>
</reference>
<accession>A0A415P7M5</accession>
<gene>
    <name evidence="2" type="ORF">DWZ83_07930</name>
</gene>
<comment type="caution">
    <text evidence="2">The sequence shown here is derived from an EMBL/GenBank/DDBJ whole genome shotgun (WGS) entry which is preliminary data.</text>
</comment>
<dbReference type="Pfam" id="PF13333">
    <property type="entry name" value="rve_2"/>
    <property type="match status" value="1"/>
</dbReference>
<sequence>MENEMFCGYEYAFETLDDLRIEMEEYIEYYNQ</sequence>
<dbReference type="EMBL" id="QRPK01000045">
    <property type="protein sequence ID" value="RHM08666.1"/>
    <property type="molecule type" value="Genomic_DNA"/>
</dbReference>
<dbReference type="InterPro" id="IPR001584">
    <property type="entry name" value="Integrase_cat-core"/>
</dbReference>
<protein>
    <recommendedName>
        <fullName evidence="1">Integrase catalytic domain-containing protein</fullName>
    </recommendedName>
</protein>
<evidence type="ECO:0000259" key="1">
    <source>
        <dbReference type="Pfam" id="PF13333"/>
    </source>
</evidence>
<evidence type="ECO:0000313" key="3">
    <source>
        <dbReference type="Proteomes" id="UP000284868"/>
    </source>
</evidence>
<feature type="domain" description="Integrase catalytic" evidence="1">
    <location>
        <begin position="3"/>
        <end position="32"/>
    </location>
</feature>
<name>A0A415P7M5_9FIRM</name>
<dbReference type="GO" id="GO:0015074">
    <property type="term" value="P:DNA integration"/>
    <property type="evidence" value="ECO:0007669"/>
    <property type="project" value="InterPro"/>
</dbReference>
<dbReference type="AlphaFoldDB" id="A0A415P7M5"/>